<comment type="caution">
    <text evidence="1">The sequence shown here is derived from an EMBL/GenBank/DDBJ whole genome shotgun (WGS) entry which is preliminary data.</text>
</comment>
<proteinExistence type="predicted"/>
<reference evidence="1" key="1">
    <citation type="submission" date="2020-08" db="EMBL/GenBank/DDBJ databases">
        <title>Multicomponent nature underlies the extraordinary mechanical properties of spider dragline silk.</title>
        <authorList>
            <person name="Kono N."/>
            <person name="Nakamura H."/>
            <person name="Mori M."/>
            <person name="Yoshida Y."/>
            <person name="Ohtoshi R."/>
            <person name="Malay A.D."/>
            <person name="Moran D.A.P."/>
            <person name="Tomita M."/>
            <person name="Numata K."/>
            <person name="Arakawa K."/>
        </authorList>
    </citation>
    <scope>NUCLEOTIDE SEQUENCE</scope>
</reference>
<organism evidence="1 2">
    <name type="scientific">Nephila pilipes</name>
    <name type="common">Giant wood spider</name>
    <name type="synonym">Nephila maculata</name>
    <dbReference type="NCBI Taxonomy" id="299642"/>
    <lineage>
        <taxon>Eukaryota</taxon>
        <taxon>Metazoa</taxon>
        <taxon>Ecdysozoa</taxon>
        <taxon>Arthropoda</taxon>
        <taxon>Chelicerata</taxon>
        <taxon>Arachnida</taxon>
        <taxon>Araneae</taxon>
        <taxon>Araneomorphae</taxon>
        <taxon>Entelegynae</taxon>
        <taxon>Araneoidea</taxon>
        <taxon>Nephilidae</taxon>
        <taxon>Nephila</taxon>
    </lineage>
</organism>
<dbReference type="Proteomes" id="UP000887013">
    <property type="component" value="Unassembled WGS sequence"/>
</dbReference>
<sequence length="140" mass="16059">MTRVLSKRGKVVAARQPLQRNELDYANSSLYSSCYSMTSTCRTLKTFRVKKSLAERSVSFFDTHHPQRLFSCKFGMQPSRARISISPYLVLIVGWARSPLTTCWLPQRAERMAQCGVGEVRREFFDQGPPRRKGHSNEPT</sequence>
<dbReference type="AlphaFoldDB" id="A0A8X6N5G6"/>
<name>A0A8X6N5G6_NEPPI</name>
<accession>A0A8X6N5G6</accession>
<dbReference type="EMBL" id="BMAW01005663">
    <property type="protein sequence ID" value="GFS95322.1"/>
    <property type="molecule type" value="Genomic_DNA"/>
</dbReference>
<keyword evidence="2" id="KW-1185">Reference proteome</keyword>
<evidence type="ECO:0000313" key="2">
    <source>
        <dbReference type="Proteomes" id="UP000887013"/>
    </source>
</evidence>
<protein>
    <submittedName>
        <fullName evidence="1">Uncharacterized protein</fullName>
    </submittedName>
</protein>
<gene>
    <name evidence="1" type="ORF">NPIL_464451</name>
</gene>
<evidence type="ECO:0000313" key="1">
    <source>
        <dbReference type="EMBL" id="GFS95322.1"/>
    </source>
</evidence>